<proteinExistence type="predicted"/>
<evidence type="ECO:0000256" key="1">
    <source>
        <dbReference type="SAM" id="MobiDB-lite"/>
    </source>
</evidence>
<name>A0AAD7D7P8_MYCRO</name>
<sequence length="311" mass="34018">MFNGAEQTKDTREINELLGRTSPWERHDGIWAPKSGIRPEVFPGNLGVRKNEVPRSGNTAGIPQSFNSTSSQLSVPNKDLPHASSLSSTISPPLFTSVFPLAGGGDPAPRRRRRARGAGASREGAARGQELQLAIQLSQEAYRQPPAQLSQDDDEILSIWVPYGRVNTEEIYGIVWPTHQRHGSADRTAIIPRSTSILIILHFPPLFFLKGKVLFGNGILGSLLLSDPAMPRNVKRRRSSKGPALRRQESWCVDGPEWRVYGLPLAHSMGPAQTPWIEYNGYAPAGVDKGHTRHSASCSTRQGPCRVGGRG</sequence>
<feature type="region of interest" description="Disordered" evidence="1">
    <location>
        <begin position="290"/>
        <end position="311"/>
    </location>
</feature>
<dbReference type="Proteomes" id="UP001221757">
    <property type="component" value="Unassembled WGS sequence"/>
</dbReference>
<protein>
    <submittedName>
        <fullName evidence="2">Uncharacterized protein</fullName>
    </submittedName>
</protein>
<dbReference type="EMBL" id="JARKIE010000113">
    <property type="protein sequence ID" value="KAJ7682940.1"/>
    <property type="molecule type" value="Genomic_DNA"/>
</dbReference>
<accession>A0AAD7D7P8</accession>
<feature type="region of interest" description="Disordered" evidence="1">
    <location>
        <begin position="100"/>
        <end position="127"/>
    </location>
</feature>
<feature type="compositionally biased region" description="Polar residues" evidence="1">
    <location>
        <begin position="56"/>
        <end position="75"/>
    </location>
</feature>
<feature type="region of interest" description="Disordered" evidence="1">
    <location>
        <begin position="42"/>
        <end position="87"/>
    </location>
</feature>
<comment type="caution">
    <text evidence="2">The sequence shown here is derived from an EMBL/GenBank/DDBJ whole genome shotgun (WGS) entry which is preliminary data.</text>
</comment>
<keyword evidence="3" id="KW-1185">Reference proteome</keyword>
<evidence type="ECO:0000313" key="2">
    <source>
        <dbReference type="EMBL" id="KAJ7682940.1"/>
    </source>
</evidence>
<dbReference type="AlphaFoldDB" id="A0AAD7D7P8"/>
<reference evidence="2" key="1">
    <citation type="submission" date="2023-03" db="EMBL/GenBank/DDBJ databases">
        <title>Massive genome expansion in bonnet fungi (Mycena s.s.) driven by repeated elements and novel gene families across ecological guilds.</title>
        <authorList>
            <consortium name="Lawrence Berkeley National Laboratory"/>
            <person name="Harder C.B."/>
            <person name="Miyauchi S."/>
            <person name="Viragh M."/>
            <person name="Kuo A."/>
            <person name="Thoen E."/>
            <person name="Andreopoulos B."/>
            <person name="Lu D."/>
            <person name="Skrede I."/>
            <person name="Drula E."/>
            <person name="Henrissat B."/>
            <person name="Morin E."/>
            <person name="Kohler A."/>
            <person name="Barry K."/>
            <person name="LaButti K."/>
            <person name="Morin E."/>
            <person name="Salamov A."/>
            <person name="Lipzen A."/>
            <person name="Mereny Z."/>
            <person name="Hegedus B."/>
            <person name="Baldrian P."/>
            <person name="Stursova M."/>
            <person name="Weitz H."/>
            <person name="Taylor A."/>
            <person name="Grigoriev I.V."/>
            <person name="Nagy L.G."/>
            <person name="Martin F."/>
            <person name="Kauserud H."/>
        </authorList>
    </citation>
    <scope>NUCLEOTIDE SEQUENCE</scope>
    <source>
        <strain evidence="2">CBHHK067</strain>
    </source>
</reference>
<feature type="compositionally biased region" description="Low complexity" evidence="1">
    <location>
        <begin position="117"/>
        <end position="127"/>
    </location>
</feature>
<organism evidence="2 3">
    <name type="scientific">Mycena rosella</name>
    <name type="common">Pink bonnet</name>
    <name type="synonym">Agaricus rosellus</name>
    <dbReference type="NCBI Taxonomy" id="1033263"/>
    <lineage>
        <taxon>Eukaryota</taxon>
        <taxon>Fungi</taxon>
        <taxon>Dikarya</taxon>
        <taxon>Basidiomycota</taxon>
        <taxon>Agaricomycotina</taxon>
        <taxon>Agaricomycetes</taxon>
        <taxon>Agaricomycetidae</taxon>
        <taxon>Agaricales</taxon>
        <taxon>Marasmiineae</taxon>
        <taxon>Mycenaceae</taxon>
        <taxon>Mycena</taxon>
    </lineage>
</organism>
<evidence type="ECO:0000313" key="3">
    <source>
        <dbReference type="Proteomes" id="UP001221757"/>
    </source>
</evidence>
<gene>
    <name evidence="2" type="ORF">B0H17DRAFT_1138159</name>
</gene>